<proteinExistence type="predicted"/>
<sequence>MNMSIYYDGLIIQVIPEHGHYCLKNGNREQRCDTGELKEAVLDFAEVLLNEQKKLSTV</sequence>
<protein>
    <submittedName>
        <fullName evidence="1">Uncharacterized protein</fullName>
    </submittedName>
</protein>
<name>A0ABZ3F2R8_9FIRM</name>
<evidence type="ECO:0000313" key="1">
    <source>
        <dbReference type="EMBL" id="XAH75883.1"/>
    </source>
</evidence>
<dbReference type="EMBL" id="CP146256">
    <property type="protein sequence ID" value="XAH75883.1"/>
    <property type="molecule type" value="Genomic_DNA"/>
</dbReference>
<reference evidence="1 2" key="1">
    <citation type="submission" date="2024-02" db="EMBL/GenBank/DDBJ databases">
        <title>Bacterial strain from lacustrine sediment.</title>
        <authorList>
            <person name="Petit C."/>
            <person name="Fadhlaoui K."/>
        </authorList>
    </citation>
    <scope>NUCLEOTIDE SEQUENCE [LARGE SCALE GENOMIC DNA]</scope>
    <source>
        <strain evidence="1 2">IPX-CK</strain>
    </source>
</reference>
<dbReference type="Proteomes" id="UP001451571">
    <property type="component" value="Chromosome"/>
</dbReference>
<gene>
    <name evidence="1" type="ORF">V6984_09050</name>
</gene>
<keyword evidence="2" id="KW-1185">Reference proteome</keyword>
<dbReference type="RefSeq" id="WP_342759459.1">
    <property type="nucleotide sequence ID" value="NZ_CP146256.1"/>
</dbReference>
<organism evidence="1 2">
    <name type="scientific">Kineothrix sedimenti</name>
    <dbReference type="NCBI Taxonomy" id="3123317"/>
    <lineage>
        <taxon>Bacteria</taxon>
        <taxon>Bacillati</taxon>
        <taxon>Bacillota</taxon>
        <taxon>Clostridia</taxon>
        <taxon>Lachnospirales</taxon>
        <taxon>Lachnospiraceae</taxon>
        <taxon>Kineothrix</taxon>
    </lineage>
</organism>
<evidence type="ECO:0000313" key="2">
    <source>
        <dbReference type="Proteomes" id="UP001451571"/>
    </source>
</evidence>
<accession>A0ABZ3F2R8</accession>